<feature type="chain" id="PRO_5042199881" evidence="1">
    <location>
        <begin position="18"/>
        <end position="199"/>
    </location>
</feature>
<dbReference type="EMBL" id="JALJAT010000001">
    <property type="protein sequence ID" value="KAK4475804.1"/>
    <property type="molecule type" value="Genomic_DNA"/>
</dbReference>
<reference evidence="2" key="2">
    <citation type="journal article" date="2023" name="Infect Dis Poverty">
        <title>Chromosome-scale genome of the human blood fluke Schistosoma mekongi and its implications for public health.</title>
        <authorList>
            <person name="Zhou M."/>
            <person name="Xu L."/>
            <person name="Xu D."/>
            <person name="Chen W."/>
            <person name="Khan J."/>
            <person name="Hu Y."/>
            <person name="Huang H."/>
            <person name="Wei H."/>
            <person name="Zhang Y."/>
            <person name="Chusongsang P."/>
            <person name="Tanasarnprasert K."/>
            <person name="Hu X."/>
            <person name="Limpanont Y."/>
            <person name="Lv Z."/>
        </authorList>
    </citation>
    <scope>NUCLEOTIDE SEQUENCE</scope>
    <source>
        <strain evidence="2">LV_2022a</strain>
    </source>
</reference>
<comment type="caution">
    <text evidence="2">The sequence shown here is derived from an EMBL/GenBank/DDBJ whole genome shotgun (WGS) entry which is preliminary data.</text>
</comment>
<keyword evidence="3" id="KW-1185">Reference proteome</keyword>
<dbReference type="Proteomes" id="UP001292079">
    <property type="component" value="Unassembled WGS sequence"/>
</dbReference>
<protein>
    <submittedName>
        <fullName evidence="2">Uncharacterized protein</fullName>
    </submittedName>
</protein>
<evidence type="ECO:0000313" key="2">
    <source>
        <dbReference type="EMBL" id="KAK4475804.1"/>
    </source>
</evidence>
<accession>A0AAE1ZLT1</accession>
<evidence type="ECO:0000313" key="3">
    <source>
        <dbReference type="Proteomes" id="UP001292079"/>
    </source>
</evidence>
<name>A0AAE1ZLT1_SCHME</name>
<keyword evidence="1" id="KW-0732">Signal</keyword>
<reference evidence="2" key="1">
    <citation type="submission" date="2022-04" db="EMBL/GenBank/DDBJ databases">
        <authorList>
            <person name="Xu L."/>
            <person name="Lv Z."/>
        </authorList>
    </citation>
    <scope>NUCLEOTIDE SEQUENCE</scope>
    <source>
        <strain evidence="2">LV_2022a</strain>
    </source>
</reference>
<dbReference type="AlphaFoldDB" id="A0AAE1ZLT1"/>
<evidence type="ECO:0000256" key="1">
    <source>
        <dbReference type="SAM" id="SignalP"/>
    </source>
</evidence>
<proteinExistence type="predicted"/>
<gene>
    <name evidence="2" type="ORF">MN116_001059</name>
</gene>
<feature type="signal peptide" evidence="1">
    <location>
        <begin position="1"/>
        <end position="17"/>
    </location>
</feature>
<organism evidence="2 3">
    <name type="scientific">Schistosoma mekongi</name>
    <name type="common">Parasitic worm</name>
    <dbReference type="NCBI Taxonomy" id="38744"/>
    <lineage>
        <taxon>Eukaryota</taxon>
        <taxon>Metazoa</taxon>
        <taxon>Spiralia</taxon>
        <taxon>Lophotrochozoa</taxon>
        <taxon>Platyhelminthes</taxon>
        <taxon>Trematoda</taxon>
        <taxon>Digenea</taxon>
        <taxon>Strigeidida</taxon>
        <taxon>Schistosomatoidea</taxon>
        <taxon>Schistosomatidae</taxon>
        <taxon>Schistosoma</taxon>
    </lineage>
</organism>
<sequence length="199" mass="22704">MSVLVLCIVIFEDGTKANIKPSDLVTVYLLPVGAEVSAELRDDNEYWGDCVINSHSSDPERPYKVFCRTTNEVYSLRRGQVSIHESEVNNLRKRHLLPIIPCGIKISVENDGKISMSNSTTKMCASPEVSLSNLVFDKRKSRPKLYRSSWITPMKQSTAEENIIDDKQSKTVPSKIILSTHLRKRYRSQFKRKFSSDFC</sequence>